<sequence length="195" mass="20871">MGAPIRHLLVLVMALAGPARGSVATKRQEATEYKFTPGPGMPSLESLGLTVEQLFNSTWVDELFQDTPKNPAGQAGTLSRRLENNCEHDNAPVEAIRACGAFLHILGNYPCEGQNSPVRLAEVTQGDYFARVEGLSIQAGPTQSSCLHAGMAVYWVADNCVAGCDAPDAQECVAGGAAHAWGNDNFFLIVWGNYY</sequence>
<evidence type="ECO:0000313" key="2">
    <source>
        <dbReference type="EMBL" id="KAK4031886.1"/>
    </source>
</evidence>
<dbReference type="EMBL" id="MU854684">
    <property type="protein sequence ID" value="KAK4031886.1"/>
    <property type="molecule type" value="Genomic_DNA"/>
</dbReference>
<feature type="signal peptide" evidence="1">
    <location>
        <begin position="1"/>
        <end position="21"/>
    </location>
</feature>
<keyword evidence="1" id="KW-0732">Signal</keyword>
<reference evidence="3" key="1">
    <citation type="journal article" date="2023" name="Mol. Phylogenet. Evol.">
        <title>Genome-scale phylogeny and comparative genomics of the fungal order Sordariales.</title>
        <authorList>
            <person name="Hensen N."/>
            <person name="Bonometti L."/>
            <person name="Westerberg I."/>
            <person name="Brannstrom I.O."/>
            <person name="Guillou S."/>
            <person name="Cros-Aarteil S."/>
            <person name="Calhoun S."/>
            <person name="Haridas S."/>
            <person name="Kuo A."/>
            <person name="Mondo S."/>
            <person name="Pangilinan J."/>
            <person name="Riley R."/>
            <person name="LaButti K."/>
            <person name="Andreopoulos B."/>
            <person name="Lipzen A."/>
            <person name="Chen C."/>
            <person name="Yan M."/>
            <person name="Daum C."/>
            <person name="Ng V."/>
            <person name="Clum A."/>
            <person name="Steindorff A."/>
            <person name="Ohm R.A."/>
            <person name="Martin F."/>
            <person name="Silar P."/>
            <person name="Natvig D.O."/>
            <person name="Lalanne C."/>
            <person name="Gautier V."/>
            <person name="Ament-Velasquez S.L."/>
            <person name="Kruys A."/>
            <person name="Hutchinson M.I."/>
            <person name="Powell A.J."/>
            <person name="Barry K."/>
            <person name="Miller A.N."/>
            <person name="Grigoriev I.V."/>
            <person name="Debuchy R."/>
            <person name="Gladieux P."/>
            <person name="Hiltunen Thoren M."/>
            <person name="Johannesson H."/>
        </authorList>
    </citation>
    <scope>NUCLEOTIDE SEQUENCE [LARGE SCALE GENOMIC DNA]</scope>
    <source>
        <strain evidence="3">CBS 284.82</strain>
    </source>
</reference>
<organism evidence="2 3">
    <name type="scientific">Parachaetomium inaequale</name>
    <dbReference type="NCBI Taxonomy" id="2588326"/>
    <lineage>
        <taxon>Eukaryota</taxon>
        <taxon>Fungi</taxon>
        <taxon>Dikarya</taxon>
        <taxon>Ascomycota</taxon>
        <taxon>Pezizomycotina</taxon>
        <taxon>Sordariomycetes</taxon>
        <taxon>Sordariomycetidae</taxon>
        <taxon>Sordariales</taxon>
        <taxon>Chaetomiaceae</taxon>
        <taxon>Parachaetomium</taxon>
    </lineage>
</organism>
<accession>A0AAN6SKM8</accession>
<gene>
    <name evidence="2" type="ORF">C8A01DRAFT_20962</name>
</gene>
<protein>
    <submittedName>
        <fullName evidence="2">Uncharacterized protein</fullName>
    </submittedName>
</protein>
<feature type="chain" id="PRO_5043030506" evidence="1">
    <location>
        <begin position="22"/>
        <end position="195"/>
    </location>
</feature>
<dbReference type="AlphaFoldDB" id="A0AAN6SKM8"/>
<evidence type="ECO:0000313" key="3">
    <source>
        <dbReference type="Proteomes" id="UP001303115"/>
    </source>
</evidence>
<comment type="caution">
    <text evidence="2">The sequence shown here is derived from an EMBL/GenBank/DDBJ whole genome shotgun (WGS) entry which is preliminary data.</text>
</comment>
<evidence type="ECO:0000256" key="1">
    <source>
        <dbReference type="SAM" id="SignalP"/>
    </source>
</evidence>
<dbReference type="Proteomes" id="UP001303115">
    <property type="component" value="Unassembled WGS sequence"/>
</dbReference>
<keyword evidence="3" id="KW-1185">Reference proteome</keyword>
<proteinExistence type="predicted"/>
<name>A0AAN6SKM8_9PEZI</name>